<feature type="transmembrane region" description="Helical" evidence="6">
    <location>
        <begin position="239"/>
        <end position="259"/>
    </location>
</feature>
<sequence>MATVVPDQIVTDKALSNDDTEYAAYEKSPNFRPVEPLGKPIDEKKFWFQRTKRNAYDPYAIATLPSVFDVPEIADQYKPRDDWENIHRFDPSARWTWEEEFKVIRKMDLRIMSWCMVMFMAMELDRANLAQALSDTFLVDMGFDTNVYNLGNTVFAVCFLSGEFPSQLLNKWLGPDRWIPTQILLFSTVCASQFALKTRASFLICRAFLGFLQGGFIPEIVLYLSYWYKHHELTLRLSFFWTGMFIADILAAIIAYGLLHMSGVQGHAGWRWLFLIEGLITGTVGFISYLLLCPGPTQTASWFRGKQGWFTEREEIIMVNRLIRDDPGKGTMHNRQPVTLRLIWMSLKDHDLWPLYIIGLCFNIPTLTPTQYLIPSLRALGFSTFESNLLTIPYLVVKIILMLGLATLAEVTGQLAATASILQFWSLPFLIYLRVVDTTKVSKWITWGMTSLLLAAPLGHPVQVGWVSRNSNTVRSRTVGAALYNMFLHAGVITSSNIYRADDAPLYRRGNSVLIGIACLNLVLYALAKAYYTWRNRCRNQKWSAMTPEEKLVYLSENKDSGNKKLDFRFAS</sequence>
<feature type="transmembrane region" description="Helical" evidence="6">
    <location>
        <begin position="389"/>
        <end position="409"/>
    </location>
</feature>
<protein>
    <submittedName>
        <fullName evidence="7">Major facilitator superfamily domain-containing protein</fullName>
    </submittedName>
</protein>
<accession>A0A9P8ZVL7</accession>
<dbReference type="PANTHER" id="PTHR43791:SF65">
    <property type="entry name" value="MAJOR FACILITATOR SUPERFAMILY (MFS) PROFILE DOMAIN-CONTAINING PROTEIN-RELATED"/>
    <property type="match status" value="1"/>
</dbReference>
<gene>
    <name evidence="7" type="ORF">BKA67DRAFT_348746</name>
</gene>
<dbReference type="InterPro" id="IPR036259">
    <property type="entry name" value="MFS_trans_sf"/>
</dbReference>
<evidence type="ECO:0000256" key="4">
    <source>
        <dbReference type="ARBA" id="ARBA00022989"/>
    </source>
</evidence>
<feature type="transmembrane region" description="Helical" evidence="6">
    <location>
        <begin position="444"/>
        <end position="462"/>
    </location>
</feature>
<comment type="subcellular location">
    <subcellularLocation>
        <location evidence="1">Membrane</location>
        <topology evidence="1">Multi-pass membrane protein</topology>
    </subcellularLocation>
</comment>
<dbReference type="GO" id="GO:0016020">
    <property type="term" value="C:membrane"/>
    <property type="evidence" value="ECO:0007669"/>
    <property type="project" value="UniProtKB-SubCell"/>
</dbReference>
<keyword evidence="3 6" id="KW-0812">Transmembrane</keyword>
<reference evidence="7" key="1">
    <citation type="journal article" date="2021" name="Nat. Commun.">
        <title>Genetic determinants of endophytism in the Arabidopsis root mycobiome.</title>
        <authorList>
            <person name="Mesny F."/>
            <person name="Miyauchi S."/>
            <person name="Thiergart T."/>
            <person name="Pickel B."/>
            <person name="Atanasova L."/>
            <person name="Karlsson M."/>
            <person name="Huettel B."/>
            <person name="Barry K.W."/>
            <person name="Haridas S."/>
            <person name="Chen C."/>
            <person name="Bauer D."/>
            <person name="Andreopoulos W."/>
            <person name="Pangilinan J."/>
            <person name="LaButti K."/>
            <person name="Riley R."/>
            <person name="Lipzen A."/>
            <person name="Clum A."/>
            <person name="Drula E."/>
            <person name="Henrissat B."/>
            <person name="Kohler A."/>
            <person name="Grigoriev I.V."/>
            <person name="Martin F.M."/>
            <person name="Hacquard S."/>
        </authorList>
    </citation>
    <scope>NUCLEOTIDE SEQUENCE</scope>
    <source>
        <strain evidence="7">MPI-SDFR-AT-0073</strain>
    </source>
</reference>
<keyword evidence="5 6" id="KW-0472">Membrane</keyword>
<dbReference type="PANTHER" id="PTHR43791">
    <property type="entry name" value="PERMEASE-RELATED"/>
    <property type="match status" value="1"/>
</dbReference>
<dbReference type="Gene3D" id="1.20.1250.20">
    <property type="entry name" value="MFS general substrate transporter like domains"/>
    <property type="match status" value="1"/>
</dbReference>
<feature type="transmembrane region" description="Helical" evidence="6">
    <location>
        <begin position="415"/>
        <end position="432"/>
    </location>
</feature>
<evidence type="ECO:0000256" key="3">
    <source>
        <dbReference type="ARBA" id="ARBA00022692"/>
    </source>
</evidence>
<dbReference type="Pfam" id="PF07690">
    <property type="entry name" value="MFS_1"/>
    <property type="match status" value="1"/>
</dbReference>
<feature type="transmembrane region" description="Helical" evidence="6">
    <location>
        <begin position="208"/>
        <end position="227"/>
    </location>
</feature>
<dbReference type="OrthoDB" id="1935484at2759"/>
<proteinExistence type="predicted"/>
<dbReference type="InterPro" id="IPR011701">
    <property type="entry name" value="MFS"/>
</dbReference>
<feature type="transmembrane region" description="Helical" evidence="6">
    <location>
        <begin position="513"/>
        <end position="534"/>
    </location>
</feature>
<dbReference type="EMBL" id="JAGPXC010000006">
    <property type="protein sequence ID" value="KAH6652140.1"/>
    <property type="molecule type" value="Genomic_DNA"/>
</dbReference>
<evidence type="ECO:0000256" key="2">
    <source>
        <dbReference type="ARBA" id="ARBA00022448"/>
    </source>
</evidence>
<evidence type="ECO:0000313" key="7">
    <source>
        <dbReference type="EMBL" id="KAH6652140.1"/>
    </source>
</evidence>
<dbReference type="GeneID" id="70125236"/>
<dbReference type="GO" id="GO:0022857">
    <property type="term" value="F:transmembrane transporter activity"/>
    <property type="evidence" value="ECO:0007669"/>
    <property type="project" value="InterPro"/>
</dbReference>
<evidence type="ECO:0000313" key="8">
    <source>
        <dbReference type="Proteomes" id="UP000758603"/>
    </source>
</evidence>
<evidence type="ECO:0000256" key="5">
    <source>
        <dbReference type="ARBA" id="ARBA00023136"/>
    </source>
</evidence>
<feature type="transmembrane region" description="Helical" evidence="6">
    <location>
        <begin position="482"/>
        <end position="501"/>
    </location>
</feature>
<feature type="transmembrane region" description="Helical" evidence="6">
    <location>
        <begin position="353"/>
        <end position="377"/>
    </location>
</feature>
<evidence type="ECO:0000256" key="6">
    <source>
        <dbReference type="SAM" id="Phobius"/>
    </source>
</evidence>
<dbReference type="Proteomes" id="UP000758603">
    <property type="component" value="Unassembled WGS sequence"/>
</dbReference>
<evidence type="ECO:0000256" key="1">
    <source>
        <dbReference type="ARBA" id="ARBA00004141"/>
    </source>
</evidence>
<keyword evidence="2" id="KW-0813">Transport</keyword>
<name>A0A9P8ZVL7_9PEZI</name>
<comment type="caution">
    <text evidence="7">The sequence shown here is derived from an EMBL/GenBank/DDBJ whole genome shotgun (WGS) entry which is preliminary data.</text>
</comment>
<dbReference type="AlphaFoldDB" id="A0A9P8ZVL7"/>
<dbReference type="RefSeq" id="XP_045956418.1">
    <property type="nucleotide sequence ID" value="XM_046096343.1"/>
</dbReference>
<keyword evidence="8" id="KW-1185">Reference proteome</keyword>
<dbReference type="FunFam" id="1.20.1250.20:FF:000106">
    <property type="entry name" value="MFS transporter, putative"/>
    <property type="match status" value="1"/>
</dbReference>
<dbReference type="SUPFAM" id="SSF103473">
    <property type="entry name" value="MFS general substrate transporter"/>
    <property type="match status" value="1"/>
</dbReference>
<keyword evidence="4 6" id="KW-1133">Transmembrane helix</keyword>
<feature type="transmembrane region" description="Helical" evidence="6">
    <location>
        <begin position="271"/>
        <end position="292"/>
    </location>
</feature>
<organism evidence="7 8">
    <name type="scientific">Truncatella angustata</name>
    <dbReference type="NCBI Taxonomy" id="152316"/>
    <lineage>
        <taxon>Eukaryota</taxon>
        <taxon>Fungi</taxon>
        <taxon>Dikarya</taxon>
        <taxon>Ascomycota</taxon>
        <taxon>Pezizomycotina</taxon>
        <taxon>Sordariomycetes</taxon>
        <taxon>Xylariomycetidae</taxon>
        <taxon>Amphisphaeriales</taxon>
        <taxon>Sporocadaceae</taxon>
        <taxon>Truncatella</taxon>
    </lineage>
</organism>